<proteinExistence type="predicted"/>
<protein>
    <submittedName>
        <fullName evidence="2">Uncharacterized protein</fullName>
    </submittedName>
</protein>
<dbReference type="EMBL" id="CP002599">
    <property type="protein sequence ID" value="AEA59589.1"/>
    <property type="molecule type" value="Genomic_DNA"/>
</dbReference>
<organism evidence="2 3">
    <name type="scientific">Burkholderia gladioli (strain BSR3)</name>
    <dbReference type="NCBI Taxonomy" id="999541"/>
    <lineage>
        <taxon>Bacteria</taxon>
        <taxon>Pseudomonadati</taxon>
        <taxon>Pseudomonadota</taxon>
        <taxon>Betaproteobacteria</taxon>
        <taxon>Burkholderiales</taxon>
        <taxon>Burkholderiaceae</taxon>
        <taxon>Burkholderia</taxon>
    </lineage>
</organism>
<evidence type="ECO:0000313" key="3">
    <source>
        <dbReference type="Proteomes" id="UP000008316"/>
    </source>
</evidence>
<accession>F2LAT9</accession>
<sequence length="105" mass="12225">MEDNNRAPAAPNSSDRDTTNRRRAGFVLPWGEVMDADQIEFWRDHLADIVDELSWLEGWSDTRRTLVLHQCRSGPLGDLIPNFHHFQELLTAARDLDDALRNRWI</sequence>
<evidence type="ECO:0000256" key="1">
    <source>
        <dbReference type="SAM" id="MobiDB-lite"/>
    </source>
</evidence>
<reference evidence="2 3" key="1">
    <citation type="journal article" date="2011" name="J. Bacteriol.">
        <title>Complete genome sequence of Burkholderia gladioli BSR3.</title>
        <authorList>
            <person name="Seo Y.S."/>
            <person name="Lim J."/>
            <person name="Choi B.S."/>
            <person name="Kim H."/>
            <person name="Goo E."/>
            <person name="Lee B."/>
            <person name="Lim J.S."/>
            <person name="Choi I.Y."/>
            <person name="Moon J.S."/>
            <person name="Kim J."/>
            <person name="Hwang I."/>
        </authorList>
    </citation>
    <scope>NUCLEOTIDE SEQUENCE [LARGE SCALE GENOMIC DNA]</scope>
    <source>
        <strain evidence="2 3">BSR3</strain>
    </source>
</reference>
<name>F2LAT9_BURGS</name>
<feature type="region of interest" description="Disordered" evidence="1">
    <location>
        <begin position="1"/>
        <end position="21"/>
    </location>
</feature>
<dbReference type="eggNOG" id="ENOG5030XGJ">
    <property type="taxonomic scope" value="Bacteria"/>
</dbReference>
<dbReference type="HOGENOM" id="CLU_2231483_0_0_4"/>
<dbReference type="RefSeq" id="WP_013696943.1">
    <property type="nucleotide sequence ID" value="NC_015381.1"/>
</dbReference>
<gene>
    <name evidence="2" type="ordered locus">bgla_1g09040</name>
</gene>
<keyword evidence="3" id="KW-1185">Reference proteome</keyword>
<dbReference type="AlphaFoldDB" id="F2LAT9"/>
<evidence type="ECO:0000313" key="2">
    <source>
        <dbReference type="EMBL" id="AEA59589.1"/>
    </source>
</evidence>
<dbReference type="Proteomes" id="UP000008316">
    <property type="component" value="Chromosome 1"/>
</dbReference>
<dbReference type="KEGG" id="bgd:bgla_1g09040"/>